<dbReference type="KEGG" id="hprf:HLPR_26900"/>
<gene>
    <name evidence="2" type="ORF">HLPR_26900</name>
</gene>
<keyword evidence="3" id="KW-1185">Reference proteome</keyword>
<name>A0AAU9EQA8_9FIRM</name>
<keyword evidence="2" id="KW-0808">Transferase</keyword>
<dbReference type="Gene3D" id="3.90.1150.10">
    <property type="entry name" value="Aspartate Aminotransferase, domain 1"/>
    <property type="match status" value="1"/>
</dbReference>
<evidence type="ECO:0000256" key="1">
    <source>
        <dbReference type="RuleBase" id="RU004508"/>
    </source>
</evidence>
<sequence length="388" mass="44459">MLEYRLSDDTWSNKEIEAINRVVKSNRFTMGKEVKEYEEKFAEKVGSRYAVMSNSGSSANLLAIAALVYSKRLSAGDEVIVPAVSWSTTYFPLGQYNFKIRFVDIDINTLNIDISNLENAITDKTKAIFSVNLLGNPNNYERILEICKRHNLILIEDNCEALGGRYKNKHLGTFGLLGTYSTFYSHHLCTMEGGVTVTDDEELYHYLLAIRAHGWTRNLPLDSKIYTKDEDDFYESFNFIVPGYNLRPIEMEAAIGKEQLKKLDEIIVQRRKNAEYFLKCIKKIKGIKFQEEVGQSSWFGFAMVLCDNNVGKRNKIVTELKKNNIEVRPIVAGNFTKSSAIKYMEYSISNDLKNADKIHENGFFVGNHSKENRKQVNLLIEILMKVLN</sequence>
<keyword evidence="1" id="KW-0663">Pyridoxal phosphate</keyword>
<dbReference type="Pfam" id="PF01041">
    <property type="entry name" value="DegT_DnrJ_EryC1"/>
    <property type="match status" value="1"/>
</dbReference>
<dbReference type="GO" id="GO:0000271">
    <property type="term" value="P:polysaccharide biosynthetic process"/>
    <property type="evidence" value="ECO:0007669"/>
    <property type="project" value="TreeGrafter"/>
</dbReference>
<proteinExistence type="inferred from homology"/>
<dbReference type="Gene3D" id="3.40.640.10">
    <property type="entry name" value="Type I PLP-dependent aspartate aminotransferase-like (Major domain)"/>
    <property type="match status" value="1"/>
</dbReference>
<dbReference type="PANTHER" id="PTHR30244">
    <property type="entry name" value="TRANSAMINASE"/>
    <property type="match status" value="1"/>
</dbReference>
<dbReference type="GO" id="GO:0030170">
    <property type="term" value="F:pyridoxal phosphate binding"/>
    <property type="evidence" value="ECO:0007669"/>
    <property type="project" value="TreeGrafter"/>
</dbReference>
<dbReference type="PIRSF" id="PIRSF000390">
    <property type="entry name" value="PLP_StrS"/>
    <property type="match status" value="1"/>
</dbReference>
<dbReference type="RefSeq" id="WP_338535950.1">
    <property type="nucleotide sequence ID" value="NZ_AP028654.1"/>
</dbReference>
<dbReference type="InterPro" id="IPR015422">
    <property type="entry name" value="PyrdxlP-dep_Trfase_small"/>
</dbReference>
<dbReference type="AlphaFoldDB" id="A0AAU9EQA8"/>
<protein>
    <submittedName>
        <fullName evidence="2">DegT/DnrJ/EryC1/StrS aminotransferase family protein</fullName>
    </submittedName>
</protein>
<keyword evidence="2" id="KW-0032">Aminotransferase</keyword>
<dbReference type="CDD" id="cd00616">
    <property type="entry name" value="AHBA_syn"/>
    <property type="match status" value="1"/>
</dbReference>
<dbReference type="InterPro" id="IPR015421">
    <property type="entry name" value="PyrdxlP-dep_Trfase_major"/>
</dbReference>
<dbReference type="Proteomes" id="UP001321786">
    <property type="component" value="Chromosome"/>
</dbReference>
<evidence type="ECO:0000313" key="2">
    <source>
        <dbReference type="EMBL" id="BEP30359.1"/>
    </source>
</evidence>
<dbReference type="InterPro" id="IPR000653">
    <property type="entry name" value="DegT/StrS_aminotransferase"/>
</dbReference>
<reference evidence="2 3" key="1">
    <citation type="submission" date="2023-08" db="EMBL/GenBank/DDBJ databases">
        <title>Helicovermis profunda gen. nov., sp. nov., a novel mesophilic, fermentative bacterium within the Bacillota from a deep-sea hydrothermal vent chimney.</title>
        <authorList>
            <person name="Miyazaki U."/>
            <person name="Mizutani D."/>
            <person name="Hashimoto Y."/>
            <person name="Tame A."/>
            <person name="Sawayama S."/>
            <person name="Miyazaki J."/>
            <person name="Takai K."/>
            <person name="Nakagawa S."/>
        </authorList>
    </citation>
    <scope>NUCLEOTIDE SEQUENCE [LARGE SCALE GENOMIC DNA]</scope>
    <source>
        <strain evidence="2 3">S502</strain>
    </source>
</reference>
<dbReference type="EMBL" id="AP028654">
    <property type="protein sequence ID" value="BEP30359.1"/>
    <property type="molecule type" value="Genomic_DNA"/>
</dbReference>
<dbReference type="SUPFAM" id="SSF53383">
    <property type="entry name" value="PLP-dependent transferases"/>
    <property type="match status" value="1"/>
</dbReference>
<organism evidence="2 3">
    <name type="scientific">Helicovermis profundi</name>
    <dbReference type="NCBI Taxonomy" id="3065157"/>
    <lineage>
        <taxon>Bacteria</taxon>
        <taxon>Bacillati</taxon>
        <taxon>Bacillota</taxon>
        <taxon>Clostridia</taxon>
        <taxon>Helicovermis</taxon>
    </lineage>
</organism>
<comment type="similarity">
    <text evidence="1">Belongs to the DegT/DnrJ/EryC1 family.</text>
</comment>
<dbReference type="InterPro" id="IPR015424">
    <property type="entry name" value="PyrdxlP-dep_Trfase"/>
</dbReference>
<accession>A0AAU9EQA8</accession>
<evidence type="ECO:0000313" key="3">
    <source>
        <dbReference type="Proteomes" id="UP001321786"/>
    </source>
</evidence>
<dbReference type="GO" id="GO:0008483">
    <property type="term" value="F:transaminase activity"/>
    <property type="evidence" value="ECO:0007669"/>
    <property type="project" value="UniProtKB-KW"/>
</dbReference>
<dbReference type="PANTHER" id="PTHR30244:SF34">
    <property type="entry name" value="DTDP-4-AMINO-4,6-DIDEOXYGALACTOSE TRANSAMINASE"/>
    <property type="match status" value="1"/>
</dbReference>